<protein>
    <recommendedName>
        <fullName evidence="4">Nudix hydrolase domain-containing protein</fullName>
    </recommendedName>
</protein>
<dbReference type="RefSeq" id="WP_132681831.1">
    <property type="nucleotide sequence ID" value="NZ_SMLA01000007.1"/>
</dbReference>
<evidence type="ECO:0008006" key="4">
    <source>
        <dbReference type="Google" id="ProtNLM"/>
    </source>
</evidence>
<accession>A0A4R5BXG4</accession>
<organism evidence="2 3">
    <name type="scientific">Saccharopolyspora karakumensis</name>
    <dbReference type="NCBI Taxonomy" id="2530386"/>
    <lineage>
        <taxon>Bacteria</taxon>
        <taxon>Bacillati</taxon>
        <taxon>Actinomycetota</taxon>
        <taxon>Actinomycetes</taxon>
        <taxon>Pseudonocardiales</taxon>
        <taxon>Pseudonocardiaceae</taxon>
        <taxon>Saccharopolyspora</taxon>
    </lineage>
</organism>
<evidence type="ECO:0000256" key="1">
    <source>
        <dbReference type="SAM" id="Phobius"/>
    </source>
</evidence>
<dbReference type="AlphaFoldDB" id="A0A4R5BXG4"/>
<evidence type="ECO:0000313" key="2">
    <source>
        <dbReference type="EMBL" id="TDD90945.1"/>
    </source>
</evidence>
<keyword evidence="1" id="KW-1133">Transmembrane helix</keyword>
<feature type="transmembrane region" description="Helical" evidence="1">
    <location>
        <begin position="21"/>
        <end position="40"/>
    </location>
</feature>
<name>A0A4R5BXG4_9PSEU</name>
<dbReference type="EMBL" id="SMLA01000007">
    <property type="protein sequence ID" value="TDD90945.1"/>
    <property type="molecule type" value="Genomic_DNA"/>
</dbReference>
<proteinExistence type="predicted"/>
<keyword evidence="3" id="KW-1185">Reference proteome</keyword>
<comment type="caution">
    <text evidence="2">The sequence shown here is derived from an EMBL/GenBank/DDBJ whole genome shotgun (WGS) entry which is preliminary data.</text>
</comment>
<reference evidence="2 3" key="1">
    <citation type="submission" date="2019-03" db="EMBL/GenBank/DDBJ databases">
        <title>Draft genome sequences of novel Actinobacteria.</title>
        <authorList>
            <person name="Sahin N."/>
            <person name="Ay H."/>
            <person name="Saygin H."/>
        </authorList>
    </citation>
    <scope>NUCLEOTIDE SEQUENCE [LARGE SCALE GENOMIC DNA]</scope>
    <source>
        <strain evidence="2 3">5K548</strain>
    </source>
</reference>
<keyword evidence="1" id="KW-0472">Membrane</keyword>
<evidence type="ECO:0000313" key="3">
    <source>
        <dbReference type="Proteomes" id="UP000294723"/>
    </source>
</evidence>
<keyword evidence="1" id="KW-0812">Transmembrane</keyword>
<sequence length="384" mass="41494">MRKLVRRVRSRSDYAWYLAAREWPLLVVALGALLGAVVVLPVAVGVVLALISLALGLITLTGDLRGLHRRWSEHEFTPASEPFPHAEIGAPVSYPAAVYSHLPGVGTALLSDEIDRAVRERRFAVRIAEQPYRPAPELRATAPHLPTLHSADRPLFNGPVVGLRSDPLPGSGDAEVRLHRTRYFDFQCSNELCGMRITDRESGAEFDLRRRLLTDTAGRLRGLDAGELADVVGVSTLAFTTDGLLLIVGDGDPSGSGSLEPRDLITADGSSRRDLAEVLVTGMERELREETGLTGGSVAGTELTGFARWMDRGAKPEFFGITLLSVASNNIPGSKLDFFDIDLATMSRELRAGTNVLEAPSLPQPLRESGSLPLLLAIRAAALR</sequence>
<dbReference type="Proteomes" id="UP000294723">
    <property type="component" value="Unassembled WGS sequence"/>
</dbReference>
<gene>
    <name evidence="2" type="ORF">E1202_07520</name>
</gene>